<dbReference type="InterPro" id="IPR053185">
    <property type="entry name" value="SET_domain_protein"/>
</dbReference>
<evidence type="ECO:0000313" key="4">
    <source>
        <dbReference type="EMBL" id="WVW86657.1"/>
    </source>
</evidence>
<evidence type="ECO:0000313" key="5">
    <source>
        <dbReference type="Proteomes" id="UP000092730"/>
    </source>
</evidence>
<gene>
    <name evidence="3" type="ORF">I302_07848</name>
    <name evidence="4" type="ORF">I302_108711</name>
</gene>
<dbReference type="STRING" id="1296100.A0A1B9FTW1"/>
<feature type="domain" description="SET" evidence="2">
    <location>
        <begin position="211"/>
        <end position="362"/>
    </location>
</feature>
<reference evidence="4" key="2">
    <citation type="submission" date="2013-07" db="EMBL/GenBank/DDBJ databases">
        <authorList>
            <consortium name="The Broad Institute Genome Sequencing Platform"/>
            <person name="Cuomo C."/>
            <person name="Litvintseva A."/>
            <person name="Chen Y."/>
            <person name="Heitman J."/>
            <person name="Sun S."/>
            <person name="Springer D."/>
            <person name="Dromer F."/>
            <person name="Young S.K."/>
            <person name="Zeng Q."/>
            <person name="Gargeya S."/>
            <person name="Fitzgerald M."/>
            <person name="Abouelleil A."/>
            <person name="Alvarado L."/>
            <person name="Berlin A.M."/>
            <person name="Chapman S.B."/>
            <person name="Dewar J."/>
            <person name="Goldberg J."/>
            <person name="Griggs A."/>
            <person name="Gujja S."/>
            <person name="Hansen M."/>
            <person name="Howarth C."/>
            <person name="Imamovic A."/>
            <person name="Larimer J."/>
            <person name="McCowan C."/>
            <person name="Murphy C."/>
            <person name="Pearson M."/>
            <person name="Priest M."/>
            <person name="Roberts A."/>
            <person name="Saif S."/>
            <person name="Shea T."/>
            <person name="Sykes S."/>
            <person name="Wortman J."/>
            <person name="Nusbaum C."/>
            <person name="Birren B."/>
        </authorList>
    </citation>
    <scope>NUCLEOTIDE SEQUENCE</scope>
    <source>
        <strain evidence="4">CBS 10118</strain>
    </source>
</reference>
<dbReference type="KEGG" id="kbi:30212247"/>
<dbReference type="OrthoDB" id="2565108at2759"/>
<feature type="compositionally biased region" description="Basic and acidic residues" evidence="1">
    <location>
        <begin position="175"/>
        <end position="186"/>
    </location>
</feature>
<organism evidence="3">
    <name type="scientific">Kwoniella bestiolae CBS 10118</name>
    <dbReference type="NCBI Taxonomy" id="1296100"/>
    <lineage>
        <taxon>Eukaryota</taxon>
        <taxon>Fungi</taxon>
        <taxon>Dikarya</taxon>
        <taxon>Basidiomycota</taxon>
        <taxon>Agaricomycotina</taxon>
        <taxon>Tremellomycetes</taxon>
        <taxon>Tremellales</taxon>
        <taxon>Cryptococcaceae</taxon>
        <taxon>Kwoniella</taxon>
    </lineage>
</organism>
<feature type="compositionally biased region" description="Low complexity" evidence="1">
    <location>
        <begin position="127"/>
        <end position="137"/>
    </location>
</feature>
<dbReference type="InterPro" id="IPR046341">
    <property type="entry name" value="SET_dom_sf"/>
</dbReference>
<proteinExistence type="predicted"/>
<dbReference type="Pfam" id="PF00856">
    <property type="entry name" value="SET"/>
    <property type="match status" value="1"/>
</dbReference>
<dbReference type="EMBL" id="CP144548">
    <property type="protein sequence ID" value="WVW86657.1"/>
    <property type="molecule type" value="Genomic_DNA"/>
</dbReference>
<dbReference type="GeneID" id="30212247"/>
<keyword evidence="5" id="KW-1185">Reference proteome</keyword>
<dbReference type="PROSITE" id="PS50280">
    <property type="entry name" value="SET"/>
    <property type="match status" value="1"/>
</dbReference>
<dbReference type="PANTHER" id="PTHR47332">
    <property type="entry name" value="SET DOMAIN-CONTAINING PROTEIN 5"/>
    <property type="match status" value="1"/>
</dbReference>
<reference evidence="3" key="3">
    <citation type="submission" date="2014-01" db="EMBL/GenBank/DDBJ databases">
        <title>Evolution of pathogenesis and genome organization in the Tremellales.</title>
        <authorList>
            <person name="Cuomo C."/>
            <person name="Litvintseva A."/>
            <person name="Heitman J."/>
            <person name="Chen Y."/>
            <person name="Sun S."/>
            <person name="Springer D."/>
            <person name="Dromer F."/>
            <person name="Young S."/>
            <person name="Zeng Q."/>
            <person name="Chapman S."/>
            <person name="Gujja S."/>
            <person name="Saif S."/>
            <person name="Birren B."/>
        </authorList>
    </citation>
    <scope>NUCLEOTIDE SEQUENCE</scope>
    <source>
        <strain evidence="3">CBS 10118</strain>
    </source>
</reference>
<name>A0A1B9FTW1_9TREE</name>
<evidence type="ECO:0000313" key="3">
    <source>
        <dbReference type="EMBL" id="OCF22203.1"/>
    </source>
</evidence>
<feature type="compositionally biased region" description="Polar residues" evidence="1">
    <location>
        <begin position="22"/>
        <end position="32"/>
    </location>
</feature>
<dbReference type="Gene3D" id="1.25.40.10">
    <property type="entry name" value="Tetratricopeptide repeat domain"/>
    <property type="match status" value="1"/>
</dbReference>
<sequence length="525" mass="59163">MWRKHVSIVAIDPQARPPQPVYQFQSNDSSCSVPFHPKPISSRRIKDLCPNVGKKALGTSQVSGPSRSSDLPPKPSNLSFRTKDVLVNPASIDTTAKKRPPLLDRTSFANVHDRNRHKYSSSSNPQLLTPLSATSALPPLPSTRPTPNAVLASSRDVTARRLTPHRVPHNTPSRHGLDTDKPDVVPRTRPAGPLPTPSRSESPYPVPPASPKLLCKLSTFDDKNLGLSSTQTIKKGTLIMRESPFALIPVNHKDEDITTEHVHPVYTEMSTSQKDLFRSLHQRTDEDADPDPLVNIVETNAIPLQPEHTSQVRSLGLFEIISRINHSCCPNAGWAWYQDEQMLHLYAYTNIPAGCEITVSYIDDVTYPTNQRQKQLLWGYGFECLCSACTRSPSEMMRSDQNLKVYQSLRDKWMSTPAEQYAKSLPRALKALDLALDILKQERKYDEFGEVYDQLLAVYACHGKRVEAEEVAGRLLDHYTRIWGVDKALRETRYAMYARDPSLCEGWECLVDPDEERKVKKRRVS</sequence>
<dbReference type="PANTHER" id="PTHR47332:SF4">
    <property type="entry name" value="SET DOMAIN-CONTAINING PROTEIN 5"/>
    <property type="match status" value="1"/>
</dbReference>
<dbReference type="SMART" id="SM00317">
    <property type="entry name" value="SET"/>
    <property type="match status" value="1"/>
</dbReference>
<feature type="region of interest" description="Disordered" evidence="1">
    <location>
        <begin position="56"/>
        <end position="207"/>
    </location>
</feature>
<dbReference type="CDD" id="cd20071">
    <property type="entry name" value="SET_SMYD"/>
    <property type="match status" value="1"/>
</dbReference>
<feature type="compositionally biased region" description="Polar residues" evidence="1">
    <location>
        <begin position="58"/>
        <end position="69"/>
    </location>
</feature>
<feature type="region of interest" description="Disordered" evidence="1">
    <location>
        <begin position="14"/>
        <end position="37"/>
    </location>
</feature>
<dbReference type="AlphaFoldDB" id="A0A1B9FTW1"/>
<protein>
    <recommendedName>
        <fullName evidence="2">SET domain-containing protein</fullName>
    </recommendedName>
</protein>
<evidence type="ECO:0000259" key="2">
    <source>
        <dbReference type="PROSITE" id="PS50280"/>
    </source>
</evidence>
<dbReference type="Proteomes" id="UP000092730">
    <property type="component" value="Chromosome 8"/>
</dbReference>
<dbReference type="VEuPathDB" id="FungiDB:I302_07848"/>
<dbReference type="SUPFAM" id="SSF82199">
    <property type="entry name" value="SET domain"/>
    <property type="match status" value="1"/>
</dbReference>
<dbReference type="InterPro" id="IPR011990">
    <property type="entry name" value="TPR-like_helical_dom_sf"/>
</dbReference>
<evidence type="ECO:0000256" key="1">
    <source>
        <dbReference type="SAM" id="MobiDB-lite"/>
    </source>
</evidence>
<accession>A0A1B9FTW1</accession>
<reference evidence="4" key="4">
    <citation type="submission" date="2024-02" db="EMBL/GenBank/DDBJ databases">
        <title>Comparative genomics of Cryptococcus and Kwoniella reveals pathogenesis evolution and contrasting modes of karyotype evolution via chromosome fusion or intercentromeric recombination.</title>
        <authorList>
            <person name="Coelho M.A."/>
            <person name="David-Palma M."/>
            <person name="Shea T."/>
            <person name="Bowers K."/>
            <person name="McGinley-Smith S."/>
            <person name="Mohammad A.W."/>
            <person name="Gnirke A."/>
            <person name="Yurkov A.M."/>
            <person name="Nowrousian M."/>
            <person name="Sun S."/>
            <person name="Cuomo C.A."/>
            <person name="Heitman J."/>
        </authorList>
    </citation>
    <scope>NUCLEOTIDE SEQUENCE</scope>
    <source>
        <strain evidence="4">CBS 10118</strain>
    </source>
</reference>
<reference evidence="3" key="1">
    <citation type="submission" date="2013-07" db="EMBL/GenBank/DDBJ databases">
        <title>The Genome Sequence of Cryptococcus bestiolae CBS10118.</title>
        <authorList>
            <consortium name="The Broad Institute Genome Sequencing Platform"/>
            <person name="Cuomo C."/>
            <person name="Litvintseva A."/>
            <person name="Chen Y."/>
            <person name="Heitman J."/>
            <person name="Sun S."/>
            <person name="Springer D."/>
            <person name="Dromer F."/>
            <person name="Young S.K."/>
            <person name="Zeng Q."/>
            <person name="Gargeya S."/>
            <person name="Fitzgerald M."/>
            <person name="Abouelleil A."/>
            <person name="Alvarado L."/>
            <person name="Berlin A.M."/>
            <person name="Chapman S.B."/>
            <person name="Dewar J."/>
            <person name="Goldberg J."/>
            <person name="Griggs A."/>
            <person name="Gujja S."/>
            <person name="Hansen M."/>
            <person name="Howarth C."/>
            <person name="Imamovic A."/>
            <person name="Larimer J."/>
            <person name="McCowan C."/>
            <person name="Murphy C."/>
            <person name="Pearson M."/>
            <person name="Priest M."/>
            <person name="Roberts A."/>
            <person name="Saif S."/>
            <person name="Shea T."/>
            <person name="Sykes S."/>
            <person name="Wortman J."/>
            <person name="Nusbaum C."/>
            <person name="Birren B."/>
        </authorList>
    </citation>
    <scope>NUCLEOTIDE SEQUENCE [LARGE SCALE GENOMIC DNA]</scope>
    <source>
        <strain evidence="3">CBS 10118</strain>
    </source>
</reference>
<dbReference type="EMBL" id="KI894025">
    <property type="protein sequence ID" value="OCF22203.1"/>
    <property type="molecule type" value="Genomic_DNA"/>
</dbReference>
<dbReference type="Gene3D" id="2.170.270.10">
    <property type="entry name" value="SET domain"/>
    <property type="match status" value="1"/>
</dbReference>
<dbReference type="InterPro" id="IPR001214">
    <property type="entry name" value="SET_dom"/>
</dbReference>
<dbReference type="RefSeq" id="XP_019043273.1">
    <property type="nucleotide sequence ID" value="XM_019194437.1"/>
</dbReference>